<feature type="transmembrane region" description="Helical" evidence="1">
    <location>
        <begin position="210"/>
        <end position="231"/>
    </location>
</feature>
<dbReference type="EMBL" id="BQFW01000004">
    <property type="protein sequence ID" value="GJJ70421.1"/>
    <property type="molecule type" value="Genomic_DNA"/>
</dbReference>
<keyword evidence="3" id="KW-1185">Reference proteome</keyword>
<proteinExistence type="predicted"/>
<evidence type="ECO:0000256" key="1">
    <source>
        <dbReference type="SAM" id="Phobius"/>
    </source>
</evidence>
<dbReference type="PANTHER" id="PTHR38848:SF3">
    <property type="entry name" value="G-PROTEIN COUPLED RECEPTORS FAMILY 3 PROFILE DOMAIN-CONTAINING PROTEIN"/>
    <property type="match status" value="1"/>
</dbReference>
<sequence>MSTPLTPENMTLFMPDIEETLSLLISLGCITVMSLLFGRKTAGTKLATINYARGLVIALYLVSWTFSFIAAQLVQTNDYNFTSCSMSILTCIVLYAASKIIIYLFLMEKVYVVTAIGQTRREFWLYRVNMALMTPYVGVIVLMVKFRAATIDEDGICRIGLLRESALPLILYDLFLSTWLTMLFIRPLLSSKSTISGPSKSRLRDVARKTMIGALVALMLSSCNIFTLAYFQGRERGLMCLSSCTADVTLNAITIHWVTSRANLKTETAVQGGGGKNAIGANTIGGSRRNVSTTPEKSQLGTHVTVEAYVEEFHMRSFSNPEPSEVPAAV</sequence>
<feature type="transmembrane region" description="Helical" evidence="1">
    <location>
        <begin position="50"/>
        <end position="74"/>
    </location>
</feature>
<gene>
    <name evidence="2" type="ORF">EMPS_02770</name>
</gene>
<name>A0A9P3LTS9_9FUNG</name>
<evidence type="ECO:0000313" key="3">
    <source>
        <dbReference type="Proteomes" id="UP000827284"/>
    </source>
</evidence>
<dbReference type="Proteomes" id="UP000827284">
    <property type="component" value="Unassembled WGS sequence"/>
</dbReference>
<organism evidence="2 3">
    <name type="scientific">Entomortierella parvispora</name>
    <dbReference type="NCBI Taxonomy" id="205924"/>
    <lineage>
        <taxon>Eukaryota</taxon>
        <taxon>Fungi</taxon>
        <taxon>Fungi incertae sedis</taxon>
        <taxon>Mucoromycota</taxon>
        <taxon>Mortierellomycotina</taxon>
        <taxon>Mortierellomycetes</taxon>
        <taxon>Mortierellales</taxon>
        <taxon>Mortierellaceae</taxon>
        <taxon>Entomortierella</taxon>
    </lineage>
</organism>
<feature type="transmembrane region" description="Helical" evidence="1">
    <location>
        <begin position="169"/>
        <end position="189"/>
    </location>
</feature>
<accession>A0A9P3LTS9</accession>
<reference evidence="2" key="1">
    <citation type="submission" date="2021-11" db="EMBL/GenBank/DDBJ databases">
        <authorList>
            <person name="Herlambang A."/>
            <person name="Guo Y."/>
            <person name="Takashima Y."/>
            <person name="Nishizawa T."/>
        </authorList>
    </citation>
    <scope>NUCLEOTIDE SEQUENCE</scope>
    <source>
        <strain evidence="2">E1425</strain>
    </source>
</reference>
<dbReference type="AlphaFoldDB" id="A0A9P3LTS9"/>
<keyword evidence="1" id="KW-0812">Transmembrane</keyword>
<comment type="caution">
    <text evidence="2">The sequence shown here is derived from an EMBL/GenBank/DDBJ whole genome shotgun (WGS) entry which is preliminary data.</text>
</comment>
<keyword evidence="1" id="KW-1133">Transmembrane helix</keyword>
<protein>
    <submittedName>
        <fullName evidence="2">Uncharacterized protein</fullName>
    </submittedName>
</protein>
<reference evidence="2" key="2">
    <citation type="journal article" date="2022" name="Microbiol. Resour. Announc.">
        <title>Whole-Genome Sequence of Entomortierella parvispora E1425, a Mucoromycotan Fungus Associated with Burkholderiaceae-Related Endosymbiotic Bacteria.</title>
        <authorList>
            <person name="Herlambang A."/>
            <person name="Guo Y."/>
            <person name="Takashima Y."/>
            <person name="Narisawa K."/>
            <person name="Ohta H."/>
            <person name="Nishizawa T."/>
        </authorList>
    </citation>
    <scope>NUCLEOTIDE SEQUENCE</scope>
    <source>
        <strain evidence="2">E1425</strain>
    </source>
</reference>
<feature type="transmembrane region" description="Helical" evidence="1">
    <location>
        <begin position="20"/>
        <end position="38"/>
    </location>
</feature>
<dbReference type="PANTHER" id="PTHR38848">
    <property type="entry name" value="G-PROTEIN COUPLED RECEPTORS FAMILY 3 PROFILE DOMAIN-CONTAINING PROTEIN"/>
    <property type="match status" value="1"/>
</dbReference>
<feature type="transmembrane region" description="Helical" evidence="1">
    <location>
        <begin position="128"/>
        <end position="149"/>
    </location>
</feature>
<evidence type="ECO:0000313" key="2">
    <source>
        <dbReference type="EMBL" id="GJJ70421.1"/>
    </source>
</evidence>
<keyword evidence="1" id="KW-0472">Membrane</keyword>
<feature type="transmembrane region" description="Helical" evidence="1">
    <location>
        <begin position="86"/>
        <end position="107"/>
    </location>
</feature>
<dbReference type="OrthoDB" id="3210850at2759"/>